<dbReference type="Pfam" id="PF12838">
    <property type="entry name" value="Fer4_7"/>
    <property type="match status" value="1"/>
</dbReference>
<evidence type="ECO:0000256" key="2">
    <source>
        <dbReference type="ARBA" id="ARBA00023004"/>
    </source>
</evidence>
<dbReference type="Gene3D" id="3.30.70.20">
    <property type="match status" value="2"/>
</dbReference>
<organism evidence="5 6">
    <name type="scientific">Anaerotignum lactatifermentans DSM 14214</name>
    <dbReference type="NCBI Taxonomy" id="1121323"/>
    <lineage>
        <taxon>Bacteria</taxon>
        <taxon>Bacillati</taxon>
        <taxon>Bacillota</taxon>
        <taxon>Clostridia</taxon>
        <taxon>Lachnospirales</taxon>
        <taxon>Anaerotignaceae</taxon>
        <taxon>Anaerotignum</taxon>
    </lineage>
</organism>
<evidence type="ECO:0000256" key="3">
    <source>
        <dbReference type="ARBA" id="ARBA00023014"/>
    </source>
</evidence>
<dbReference type="GO" id="GO:0046872">
    <property type="term" value="F:metal ion binding"/>
    <property type="evidence" value="ECO:0007669"/>
    <property type="project" value="UniProtKB-KW"/>
</dbReference>
<proteinExistence type="predicted"/>
<evidence type="ECO:0000259" key="4">
    <source>
        <dbReference type="PROSITE" id="PS51379"/>
    </source>
</evidence>
<dbReference type="PANTHER" id="PTHR43122:SF1">
    <property type="entry name" value="IRON-SULFUR-BINDING PROTEIN"/>
    <property type="match status" value="1"/>
</dbReference>
<dbReference type="OrthoDB" id="9798098at2"/>
<reference evidence="5 6" key="1">
    <citation type="submission" date="2016-11" db="EMBL/GenBank/DDBJ databases">
        <authorList>
            <person name="Jaros S."/>
            <person name="Januszkiewicz K."/>
            <person name="Wedrychowicz H."/>
        </authorList>
    </citation>
    <scope>NUCLEOTIDE SEQUENCE [LARGE SCALE GENOMIC DNA]</scope>
    <source>
        <strain evidence="5 6">DSM 14214</strain>
    </source>
</reference>
<dbReference type="PROSITE" id="PS00198">
    <property type="entry name" value="4FE4S_FER_1"/>
    <property type="match status" value="1"/>
</dbReference>
<dbReference type="GO" id="GO:0051536">
    <property type="term" value="F:iron-sulfur cluster binding"/>
    <property type="evidence" value="ECO:0007669"/>
    <property type="project" value="UniProtKB-KW"/>
</dbReference>
<keyword evidence="2" id="KW-0408">Iron</keyword>
<dbReference type="Proteomes" id="UP000183975">
    <property type="component" value="Unassembled WGS sequence"/>
</dbReference>
<dbReference type="SUPFAM" id="SSF54862">
    <property type="entry name" value="4Fe-4S ferredoxins"/>
    <property type="match status" value="1"/>
</dbReference>
<dbReference type="InterPro" id="IPR017900">
    <property type="entry name" value="4Fe4S_Fe_S_CS"/>
</dbReference>
<keyword evidence="1" id="KW-0479">Metal-binding</keyword>
<evidence type="ECO:0000256" key="1">
    <source>
        <dbReference type="ARBA" id="ARBA00022723"/>
    </source>
</evidence>
<dbReference type="EMBL" id="FRAH01000035">
    <property type="protein sequence ID" value="SHK60790.1"/>
    <property type="molecule type" value="Genomic_DNA"/>
</dbReference>
<evidence type="ECO:0000313" key="5">
    <source>
        <dbReference type="EMBL" id="SHK60790.1"/>
    </source>
</evidence>
<dbReference type="RefSeq" id="WP_022364170.1">
    <property type="nucleotide sequence ID" value="NZ_FRAH01000035.1"/>
</dbReference>
<dbReference type="InterPro" id="IPR017896">
    <property type="entry name" value="4Fe4S_Fe-S-bd"/>
</dbReference>
<name>A0A1M6TV75_9FIRM</name>
<gene>
    <name evidence="5" type="ORF">SAMN02745138_02023</name>
</gene>
<dbReference type="PANTHER" id="PTHR43122">
    <property type="entry name" value="FERREDOXIN SUBUNIT OF PYRUVATE:FLAVODOXIN OXIDOREDUCTASE-RELATED"/>
    <property type="match status" value="1"/>
</dbReference>
<dbReference type="PROSITE" id="PS51379">
    <property type="entry name" value="4FE4S_FER_2"/>
    <property type="match status" value="2"/>
</dbReference>
<keyword evidence="6" id="KW-1185">Reference proteome</keyword>
<evidence type="ECO:0000313" key="6">
    <source>
        <dbReference type="Proteomes" id="UP000183975"/>
    </source>
</evidence>
<keyword evidence="3" id="KW-0411">Iron-sulfur</keyword>
<accession>A0A1M6TV75</accession>
<protein>
    <submittedName>
        <fullName evidence="5">2-oxoglutarate ferredoxin oxidoreductase subunit delta</fullName>
    </submittedName>
</protein>
<sequence>MKVLVKPERCKECGLCDAFCPKKAISHADHTNLAGYHPVVIDDEKCIGCGICYTTCPDGVFHVLGK</sequence>
<feature type="domain" description="4Fe-4S ferredoxin-type" evidence="4">
    <location>
        <begin position="1"/>
        <end position="30"/>
    </location>
</feature>
<feature type="domain" description="4Fe-4S ferredoxin-type" evidence="4">
    <location>
        <begin position="37"/>
        <end position="66"/>
    </location>
</feature>
<dbReference type="AlphaFoldDB" id="A0A1M6TV75"/>